<feature type="chain" id="PRO_5030606023" evidence="1">
    <location>
        <begin position="17"/>
        <end position="162"/>
    </location>
</feature>
<keyword evidence="1" id="KW-0732">Signal</keyword>
<organism evidence="2">
    <name type="scientific">Lankesteria abbotti</name>
    <dbReference type="NCBI Taxonomy" id="340204"/>
    <lineage>
        <taxon>Eukaryota</taxon>
        <taxon>Sar</taxon>
        <taxon>Alveolata</taxon>
        <taxon>Apicomplexa</taxon>
        <taxon>Conoidasida</taxon>
        <taxon>Gregarinasina</taxon>
        <taxon>Eugregarinorida</taxon>
        <taxon>Lecudinidae</taxon>
        <taxon>Lankesteria</taxon>
    </lineage>
</organism>
<protein>
    <submittedName>
        <fullName evidence="2">Uncharacterized protein</fullName>
    </submittedName>
</protein>
<proteinExistence type="predicted"/>
<feature type="signal peptide" evidence="1">
    <location>
        <begin position="1"/>
        <end position="16"/>
    </location>
</feature>
<evidence type="ECO:0000313" key="2">
    <source>
        <dbReference type="EMBL" id="CAD9649794.1"/>
    </source>
</evidence>
<gene>
    <name evidence="2" type="ORF">LABB0372_LOCUS1250</name>
</gene>
<accession>A0A7S2QRH7</accession>
<dbReference type="EMBL" id="HBHB01002679">
    <property type="protein sequence ID" value="CAD9649794.1"/>
    <property type="molecule type" value="Transcribed_RNA"/>
</dbReference>
<name>A0A7S2QRH7_9APIC</name>
<evidence type="ECO:0000256" key="1">
    <source>
        <dbReference type="SAM" id="SignalP"/>
    </source>
</evidence>
<sequence length="162" mass="18781">MRWLVVVCVIVVQCHGMFVKHKLTDEGVMGSSYPVPAKRSRRTSSRGSTFANPQIPQWHRGLYDVKTPCVTFLEQNSLELVGDCSSTTTYFFDDDESPYRVICEEDNAWVKITCEDFANNNTYEKHRYHDVVRGNCPPHTLRLHKASKEWHFHHAQSVCEFD</sequence>
<reference evidence="2" key="1">
    <citation type="submission" date="2021-01" db="EMBL/GenBank/DDBJ databases">
        <authorList>
            <person name="Corre E."/>
            <person name="Pelletier E."/>
            <person name="Niang G."/>
            <person name="Scheremetjew M."/>
            <person name="Finn R."/>
            <person name="Kale V."/>
            <person name="Holt S."/>
            <person name="Cochrane G."/>
            <person name="Meng A."/>
            <person name="Brown T."/>
            <person name="Cohen L."/>
        </authorList>
    </citation>
    <scope>NUCLEOTIDE SEQUENCE</scope>
    <source>
        <strain evidence="2">Grappler Inlet BC</strain>
    </source>
</reference>
<dbReference type="AlphaFoldDB" id="A0A7S2QRH7"/>